<dbReference type="SUPFAM" id="SSF48452">
    <property type="entry name" value="TPR-like"/>
    <property type="match status" value="1"/>
</dbReference>
<organism evidence="1 2">
    <name type="scientific">Streptomyces flavidovirens</name>
    <dbReference type="NCBI Taxonomy" id="67298"/>
    <lineage>
        <taxon>Bacteria</taxon>
        <taxon>Bacillati</taxon>
        <taxon>Actinomycetota</taxon>
        <taxon>Actinomycetes</taxon>
        <taxon>Kitasatosporales</taxon>
        <taxon>Streptomycetaceae</taxon>
        <taxon>Streptomyces</taxon>
    </lineage>
</organism>
<dbReference type="InterPro" id="IPR011990">
    <property type="entry name" value="TPR-like_helical_dom_sf"/>
</dbReference>
<dbReference type="RefSeq" id="WP_387897083.1">
    <property type="nucleotide sequence ID" value="NZ_JBIAPK010000008.1"/>
</dbReference>
<evidence type="ECO:0000313" key="1">
    <source>
        <dbReference type="EMBL" id="MFF3342143.1"/>
    </source>
</evidence>
<dbReference type="Pfam" id="PF13424">
    <property type="entry name" value="TPR_12"/>
    <property type="match status" value="1"/>
</dbReference>
<dbReference type="InterPro" id="IPR027417">
    <property type="entry name" value="P-loop_NTPase"/>
</dbReference>
<dbReference type="Proteomes" id="UP001601976">
    <property type="component" value="Unassembled WGS sequence"/>
</dbReference>
<dbReference type="PANTHER" id="PTHR47691:SF3">
    <property type="entry name" value="HTH-TYPE TRANSCRIPTIONAL REGULATOR RV0890C-RELATED"/>
    <property type="match status" value="1"/>
</dbReference>
<accession>A0ABW6RKW8</accession>
<name>A0ABW6RKW8_9ACTN</name>
<dbReference type="SUPFAM" id="SSF52540">
    <property type="entry name" value="P-loop containing nucleoside triphosphate hydrolases"/>
    <property type="match status" value="1"/>
</dbReference>
<keyword evidence="2" id="KW-1185">Reference proteome</keyword>
<dbReference type="EMBL" id="JBIAPK010000008">
    <property type="protein sequence ID" value="MFF3342143.1"/>
    <property type="molecule type" value="Genomic_DNA"/>
</dbReference>
<proteinExistence type="predicted"/>
<reference evidence="1 2" key="1">
    <citation type="submission" date="2024-10" db="EMBL/GenBank/DDBJ databases">
        <title>The Natural Products Discovery Center: Release of the First 8490 Sequenced Strains for Exploring Actinobacteria Biosynthetic Diversity.</title>
        <authorList>
            <person name="Kalkreuter E."/>
            <person name="Kautsar S.A."/>
            <person name="Yang D."/>
            <person name="Bader C.D."/>
            <person name="Teijaro C.N."/>
            <person name="Fluegel L."/>
            <person name="Davis C.M."/>
            <person name="Simpson J.R."/>
            <person name="Lauterbach L."/>
            <person name="Steele A.D."/>
            <person name="Gui C."/>
            <person name="Meng S."/>
            <person name="Li G."/>
            <person name="Viehrig K."/>
            <person name="Ye F."/>
            <person name="Su P."/>
            <person name="Kiefer A.F."/>
            <person name="Nichols A."/>
            <person name="Cepeda A.J."/>
            <person name="Yan W."/>
            <person name="Fan B."/>
            <person name="Jiang Y."/>
            <person name="Adhikari A."/>
            <person name="Zheng C.-J."/>
            <person name="Schuster L."/>
            <person name="Cowan T.M."/>
            <person name="Smanski M.J."/>
            <person name="Chevrette M.G."/>
            <person name="De Carvalho L.P.S."/>
            <person name="Shen B."/>
        </authorList>
    </citation>
    <scope>NUCLEOTIDE SEQUENCE [LARGE SCALE GENOMIC DNA]</scope>
    <source>
        <strain evidence="1 2">NPDC003029</strain>
    </source>
</reference>
<sequence>MLDPMSLAAITAVLGAVGSGMANEAGKRAWESAGGLVRRIAGRDVAAPTSGVEREAVARVVFEGVHRDPQLALRWEAFTQGMPSTRGASGRPQLPPSVRFFTDRREAMKLLDEEASRPADGRPRVALLHGAEAMGTSTLAVHWGNKEAQRYPDGQLYVDLHGGSSSTALDAFSALRRLLRQLGVPEEEIPPSAEGRIEHFRRLVSGRQLLVVVDHAHSAAQLRPLITAAPGLFTLVVSRHPLPGLDALRIPVGPLADKDARRLLTEIAGKPAVAAARAVLPPLLARCGGSPYALRAAALRLSQPLPAPHVREESAMHEDEPVRTAVEDAYRSLDADVARVYRLVSLRAWPAITPAAAAHAAQADERDAARILAELADRQLLEHTDDGRFRYRPAVRRHAEQAAVRDDGIPACAGAVSRVVDGYLSLALSAARGALPESWRVPPLPVPPDPRDYTDRGQALSVLAAESGNIVEAMRAAEEFGNHDTVMALGQALWPLQLKAGHHDELLPALRLASSTAAAHQPGSRAAGALKAQLAHTLTELQRYEEAEALALAAAADERAAGHLRGHASSVEFLGLLRLRQWRFAEAYACFDEAGEIYDGIGPDDEGAADLPRARALLERHRGRALRGMGRHQEAREHLEGALRFFRERGEAYNTARVLTDLAETRLDAQDHAAALPLVEEAIAKLAGERAEYHLAYLRAMRERCLSRSQG</sequence>
<evidence type="ECO:0000313" key="2">
    <source>
        <dbReference type="Proteomes" id="UP001601976"/>
    </source>
</evidence>
<dbReference type="PANTHER" id="PTHR47691">
    <property type="entry name" value="REGULATOR-RELATED"/>
    <property type="match status" value="1"/>
</dbReference>
<gene>
    <name evidence="1" type="ORF">ACFYWW_26015</name>
</gene>
<comment type="caution">
    <text evidence="1">The sequence shown here is derived from an EMBL/GenBank/DDBJ whole genome shotgun (WGS) entry which is preliminary data.</text>
</comment>
<protein>
    <submittedName>
        <fullName evidence="1">Tetratricopeptide repeat protein</fullName>
    </submittedName>
</protein>
<dbReference type="Gene3D" id="3.40.50.300">
    <property type="entry name" value="P-loop containing nucleotide triphosphate hydrolases"/>
    <property type="match status" value="1"/>
</dbReference>
<dbReference type="Gene3D" id="1.25.40.10">
    <property type="entry name" value="Tetratricopeptide repeat domain"/>
    <property type="match status" value="1"/>
</dbReference>